<dbReference type="Proteomes" id="UP000466514">
    <property type="component" value="Chromosome"/>
</dbReference>
<dbReference type="KEGG" id="mpsc:MPSYJ_48820"/>
<name>A0A7I7MGF4_9MYCO</name>
<dbReference type="EMBL" id="AP022574">
    <property type="protein sequence ID" value="BBX71421.1"/>
    <property type="molecule type" value="Genomic_DNA"/>
</dbReference>
<organism evidence="1 2">
    <name type="scientific">Mycolicibacterium psychrotolerans</name>
    <dbReference type="NCBI Taxonomy" id="216929"/>
    <lineage>
        <taxon>Bacteria</taxon>
        <taxon>Bacillati</taxon>
        <taxon>Actinomycetota</taxon>
        <taxon>Actinomycetes</taxon>
        <taxon>Mycobacteriales</taxon>
        <taxon>Mycobacteriaceae</taxon>
        <taxon>Mycolicibacterium</taxon>
    </lineage>
</organism>
<evidence type="ECO:0000313" key="1">
    <source>
        <dbReference type="EMBL" id="BBX71421.1"/>
    </source>
</evidence>
<keyword evidence="2" id="KW-1185">Reference proteome</keyword>
<sequence>MREEDAAIMVSNHAFYVVAAAGMPWSPHAFTEVHTAIPAAAAARKRRAAAAGTVAASVRGSH</sequence>
<reference evidence="1 2" key="1">
    <citation type="journal article" date="2019" name="Emerg. Microbes Infect.">
        <title>Comprehensive subspecies identification of 175 nontuberculous mycobacteria species based on 7547 genomic profiles.</title>
        <authorList>
            <person name="Matsumoto Y."/>
            <person name="Kinjo T."/>
            <person name="Motooka D."/>
            <person name="Nabeya D."/>
            <person name="Jung N."/>
            <person name="Uechi K."/>
            <person name="Horii T."/>
            <person name="Iida T."/>
            <person name="Fujita J."/>
            <person name="Nakamura S."/>
        </authorList>
    </citation>
    <scope>NUCLEOTIDE SEQUENCE [LARGE SCALE GENOMIC DNA]</scope>
    <source>
        <strain evidence="1 2">JCM 13323</strain>
    </source>
</reference>
<evidence type="ECO:0000313" key="2">
    <source>
        <dbReference type="Proteomes" id="UP000466514"/>
    </source>
</evidence>
<proteinExistence type="predicted"/>
<gene>
    <name evidence="1" type="ORF">MPSYJ_48820</name>
</gene>
<dbReference type="AlphaFoldDB" id="A0A7I7MGF4"/>
<accession>A0A7I7MGF4</accession>
<protein>
    <submittedName>
        <fullName evidence="1">Uncharacterized protein</fullName>
    </submittedName>
</protein>